<keyword evidence="4" id="KW-0460">Magnesium</keyword>
<evidence type="ECO:0000313" key="7">
    <source>
        <dbReference type="Proteomes" id="UP000462760"/>
    </source>
</evidence>
<dbReference type="Gene3D" id="3.40.50.150">
    <property type="entry name" value="Vaccinia Virus protein VP39"/>
    <property type="match status" value="1"/>
</dbReference>
<keyword evidence="8" id="KW-1185">Reference proteome</keyword>
<keyword evidence="2 4" id="KW-0808">Transferase</keyword>
<dbReference type="SUPFAM" id="SSF53335">
    <property type="entry name" value="S-adenosyl-L-methionine-dependent methyltransferases"/>
    <property type="match status" value="1"/>
</dbReference>
<protein>
    <recommendedName>
        <fullName evidence="4">tRNA 5-hydroxyuridine methyltransferase</fullName>
        <ecNumber evidence="4">2.1.1.-</ecNumber>
    </recommendedName>
    <alternativeName>
        <fullName evidence="4">ho5U methyltransferase</fullName>
    </alternativeName>
</protein>
<dbReference type="CDD" id="cd02440">
    <property type="entry name" value="AdoMet_MTases"/>
    <property type="match status" value="1"/>
</dbReference>
<dbReference type="PANTHER" id="PTHR10509:SF14">
    <property type="entry name" value="CAFFEOYL-COA O-METHYLTRANSFERASE 3-RELATED"/>
    <property type="match status" value="1"/>
</dbReference>
<accession>A0A844FFS4</accession>
<dbReference type="AlphaFoldDB" id="A0A844FFS4"/>
<dbReference type="GO" id="GO:0016300">
    <property type="term" value="F:tRNA (uridine) methyltransferase activity"/>
    <property type="evidence" value="ECO:0007669"/>
    <property type="project" value="UniProtKB-UniRule"/>
</dbReference>
<dbReference type="GO" id="GO:0008171">
    <property type="term" value="F:O-methyltransferase activity"/>
    <property type="evidence" value="ECO:0007669"/>
    <property type="project" value="InterPro"/>
</dbReference>
<feature type="binding site" evidence="4">
    <location>
        <position position="133"/>
    </location>
    <ligand>
        <name>Mg(2+)</name>
        <dbReference type="ChEBI" id="CHEBI:18420"/>
    </ligand>
</feature>
<reference evidence="5" key="2">
    <citation type="submission" date="2022-01" db="EMBL/GenBank/DDBJ databases">
        <title>Collection of gut derived symbiotic bacterial strains cultured from healthy donors.</title>
        <authorList>
            <person name="Lin H."/>
            <person name="Kohout C."/>
            <person name="Waligurski E."/>
            <person name="Pamer E.G."/>
        </authorList>
    </citation>
    <scope>NUCLEOTIDE SEQUENCE</scope>
    <source>
        <strain evidence="5">MSK.14.39</strain>
    </source>
</reference>
<dbReference type="HAMAP" id="MF_02217">
    <property type="entry name" value="TrmR_methyltr"/>
    <property type="match status" value="1"/>
</dbReference>
<feature type="binding site" evidence="4">
    <location>
        <position position="133"/>
    </location>
    <ligand>
        <name>S-adenosyl-L-methionine</name>
        <dbReference type="ChEBI" id="CHEBI:59789"/>
    </ligand>
</feature>
<feature type="binding site" evidence="4">
    <location>
        <position position="39"/>
    </location>
    <ligand>
        <name>S-adenosyl-L-methionine</name>
        <dbReference type="ChEBI" id="CHEBI:59789"/>
    </ligand>
</feature>
<dbReference type="GO" id="GO:0008757">
    <property type="term" value="F:S-adenosylmethionine-dependent methyltransferase activity"/>
    <property type="evidence" value="ECO:0007669"/>
    <property type="project" value="TreeGrafter"/>
</dbReference>
<dbReference type="InterPro" id="IPR043675">
    <property type="entry name" value="TrmR_methyltr"/>
</dbReference>
<evidence type="ECO:0000313" key="8">
    <source>
        <dbReference type="Proteomes" id="UP001108123"/>
    </source>
</evidence>
<comment type="catalytic activity">
    <reaction evidence="4">
        <text>5-hydroxyuridine(34) in tRNA + S-adenosyl-L-methionine = 5-methoxyuridine(34) in tRNA + S-adenosyl-L-homocysteine + H(+)</text>
        <dbReference type="Rhea" id="RHEA:60524"/>
        <dbReference type="Rhea" id="RHEA-COMP:13381"/>
        <dbReference type="Rhea" id="RHEA-COMP:15591"/>
        <dbReference type="ChEBI" id="CHEBI:15378"/>
        <dbReference type="ChEBI" id="CHEBI:57856"/>
        <dbReference type="ChEBI" id="CHEBI:59789"/>
        <dbReference type="ChEBI" id="CHEBI:136877"/>
        <dbReference type="ChEBI" id="CHEBI:143860"/>
    </reaction>
</comment>
<dbReference type="InterPro" id="IPR002935">
    <property type="entry name" value="SAM_O-MeTrfase"/>
</dbReference>
<keyword evidence="3 4" id="KW-0949">S-adenosyl-L-methionine</keyword>
<feature type="binding site" evidence="4">
    <location>
        <begin position="115"/>
        <end position="116"/>
    </location>
    <ligand>
        <name>S-adenosyl-L-methionine</name>
        <dbReference type="ChEBI" id="CHEBI:59789"/>
    </ligand>
</feature>
<dbReference type="EMBL" id="JAKNID010000004">
    <property type="protein sequence ID" value="MCG4564202.1"/>
    <property type="molecule type" value="Genomic_DNA"/>
</dbReference>
<feature type="binding site" evidence="4">
    <location>
        <position position="69"/>
    </location>
    <ligand>
        <name>S-adenosyl-L-methionine</name>
        <dbReference type="ChEBI" id="CHEBI:59789"/>
    </ligand>
</feature>
<dbReference type="Proteomes" id="UP001108123">
    <property type="component" value="Unassembled WGS sequence"/>
</dbReference>
<evidence type="ECO:0000313" key="5">
    <source>
        <dbReference type="EMBL" id="MCG4564202.1"/>
    </source>
</evidence>
<name>A0A844FFS4_9FIRM</name>
<proteinExistence type="inferred from homology"/>
<evidence type="ECO:0000256" key="1">
    <source>
        <dbReference type="ARBA" id="ARBA00022603"/>
    </source>
</evidence>
<keyword evidence="1 4" id="KW-0489">Methyltransferase</keyword>
<keyword evidence="4" id="KW-0819">tRNA processing</keyword>
<dbReference type="InterPro" id="IPR050362">
    <property type="entry name" value="Cation-dep_OMT"/>
</dbReference>
<dbReference type="InterPro" id="IPR029063">
    <property type="entry name" value="SAM-dependent_MTases_sf"/>
</dbReference>
<dbReference type="RefSeq" id="WP_154483373.1">
    <property type="nucleotide sequence ID" value="NZ_JAHLOA010000001.1"/>
</dbReference>
<organism evidence="6 7">
    <name type="scientific">Anaerosalibacter bizertensis</name>
    <dbReference type="NCBI Taxonomy" id="932217"/>
    <lineage>
        <taxon>Bacteria</taxon>
        <taxon>Bacillati</taxon>
        <taxon>Bacillota</taxon>
        <taxon>Tissierellia</taxon>
        <taxon>Tissierellales</taxon>
        <taxon>Sporanaerobacteraceae</taxon>
        <taxon>Anaerosalibacter</taxon>
    </lineage>
</organism>
<dbReference type="PROSITE" id="PS51682">
    <property type="entry name" value="SAM_OMT_I"/>
    <property type="match status" value="1"/>
</dbReference>
<evidence type="ECO:0000256" key="3">
    <source>
        <dbReference type="ARBA" id="ARBA00022691"/>
    </source>
</evidence>
<evidence type="ECO:0000256" key="4">
    <source>
        <dbReference type="HAMAP-Rule" id="MF_02217"/>
    </source>
</evidence>
<reference evidence="6 7" key="1">
    <citation type="submission" date="2019-08" db="EMBL/GenBank/DDBJ databases">
        <title>In-depth cultivation of the pig gut microbiome towards novel bacterial diversity and tailored functional studies.</title>
        <authorList>
            <person name="Wylensek D."/>
            <person name="Hitch T.C.A."/>
            <person name="Clavel T."/>
        </authorList>
    </citation>
    <scope>NUCLEOTIDE SEQUENCE [LARGE SCALE GENOMIC DNA]</scope>
    <source>
        <strain evidence="6 7">Med78-601-WT-4W-RMD-3</strain>
    </source>
</reference>
<gene>
    <name evidence="4" type="primary">trmR</name>
    <name evidence="6" type="ORF">FYJ27_03730</name>
    <name evidence="5" type="ORF">L0P62_01960</name>
</gene>
<feature type="binding site" evidence="4">
    <location>
        <position position="159"/>
    </location>
    <ligand>
        <name>Mg(2+)</name>
        <dbReference type="ChEBI" id="CHEBI:18420"/>
    </ligand>
</feature>
<comment type="function">
    <text evidence="4">Catalyzes the methylation of 5-hydroxyuridine (ho5U) to form 5-methoxyuridine (mo5U) at position 34 in tRNAs.</text>
</comment>
<comment type="subunit">
    <text evidence="4">Homodimer.</text>
</comment>
<feature type="binding site" evidence="4">
    <location>
        <position position="160"/>
    </location>
    <ligand>
        <name>Mg(2+)</name>
        <dbReference type="ChEBI" id="CHEBI:18420"/>
    </ligand>
</feature>
<comment type="caution">
    <text evidence="6">The sequence shown here is derived from an EMBL/GenBank/DDBJ whole genome shotgun (WGS) entry which is preliminary data.</text>
</comment>
<dbReference type="Pfam" id="PF01596">
    <property type="entry name" value="Methyltransf_3"/>
    <property type="match status" value="1"/>
</dbReference>
<dbReference type="Proteomes" id="UP000462760">
    <property type="component" value="Unassembled WGS sequence"/>
</dbReference>
<keyword evidence="4" id="KW-0479">Metal-binding</keyword>
<dbReference type="OrthoDB" id="9799672at2"/>
<dbReference type="GO" id="GO:0030488">
    <property type="term" value="P:tRNA methylation"/>
    <property type="evidence" value="ECO:0007669"/>
    <property type="project" value="UniProtKB-UniRule"/>
</dbReference>
<dbReference type="GO" id="GO:0000287">
    <property type="term" value="F:magnesium ion binding"/>
    <property type="evidence" value="ECO:0007669"/>
    <property type="project" value="UniProtKB-UniRule"/>
</dbReference>
<feature type="binding site" evidence="4">
    <location>
        <position position="87"/>
    </location>
    <ligand>
        <name>S-adenosyl-L-methionine</name>
        <dbReference type="ChEBI" id="CHEBI:59789"/>
    </ligand>
</feature>
<sequence length="218" mass="25040">MVNINYDYIEKYIRSILPEGSGNLNRIKDYANKNNVPIIFPEVEQFIRVLLKISNAKNILEIGSAIGYSSLVMAESTPSNVRITTIEKRKDMYKIAKENINQSKYKDKVKIIEGDARDVIPELEEKYDFIFLDAAKGHYLEFFNDCTKKLNDEGIIVSDNVLYKGMIASDELVIRRKKTIVKRMRNYLEYISDLDGYITSVLPLGDGVSITYKEEGDK</sequence>
<evidence type="ECO:0000256" key="2">
    <source>
        <dbReference type="ARBA" id="ARBA00022679"/>
    </source>
</evidence>
<evidence type="ECO:0000313" key="6">
    <source>
        <dbReference type="EMBL" id="MSS42844.1"/>
    </source>
</evidence>
<comment type="similarity">
    <text evidence="4">Belongs to the class I-like SAM-binding methyltransferase superfamily. Cation-dependent O-methyltransferase family.</text>
</comment>
<dbReference type="EC" id="2.1.1.-" evidence="4"/>
<dbReference type="EMBL" id="VULR01000004">
    <property type="protein sequence ID" value="MSS42844.1"/>
    <property type="molecule type" value="Genomic_DNA"/>
</dbReference>
<dbReference type="PANTHER" id="PTHR10509">
    <property type="entry name" value="O-METHYLTRANSFERASE-RELATED"/>
    <property type="match status" value="1"/>
</dbReference>